<keyword evidence="1" id="KW-0472">Membrane</keyword>
<evidence type="ECO:0000313" key="2">
    <source>
        <dbReference type="EMBL" id="OGG49538.1"/>
    </source>
</evidence>
<dbReference type="EMBL" id="MFKF01000229">
    <property type="protein sequence ID" value="OGG49538.1"/>
    <property type="molecule type" value="Genomic_DNA"/>
</dbReference>
<reference evidence="2 3" key="1">
    <citation type="journal article" date="2016" name="Nat. Commun.">
        <title>Thousands of microbial genomes shed light on interconnected biogeochemical processes in an aquifer system.</title>
        <authorList>
            <person name="Anantharaman K."/>
            <person name="Brown C.T."/>
            <person name="Hug L.A."/>
            <person name="Sharon I."/>
            <person name="Castelle C.J."/>
            <person name="Probst A.J."/>
            <person name="Thomas B.C."/>
            <person name="Singh A."/>
            <person name="Wilkins M.J."/>
            <person name="Karaoz U."/>
            <person name="Brodie E.L."/>
            <person name="Williams K.H."/>
            <person name="Hubbard S.S."/>
            <person name="Banfield J.F."/>
        </authorList>
    </citation>
    <scope>NUCLEOTIDE SEQUENCE [LARGE SCALE GENOMIC DNA]</scope>
    <source>
        <strain evidence="3">RIFCSPLOWO2_12_FULL_64_10</strain>
    </source>
</reference>
<dbReference type="InterPro" id="IPR027417">
    <property type="entry name" value="P-loop_NTPase"/>
</dbReference>
<dbReference type="Proteomes" id="UP000178606">
    <property type="component" value="Unassembled WGS sequence"/>
</dbReference>
<dbReference type="SUPFAM" id="SSF52540">
    <property type="entry name" value="P-loop containing nucleoside triphosphate hydrolases"/>
    <property type="match status" value="1"/>
</dbReference>
<sequence length="257" mass="29225">MEQAVSDAVQTVRTTRKDRPVGAILIAVGGLSAAGKSLLSRRLQGAIREIGQEAWVLEGDRFILPKTRRRPPERYPEDVYELDRLRLALAALRAGDAFLAPFYHKMGAATDRIQAPVGHGERPPSAVEPRGDYRVKDASSLLAEHRQRPACARSRLYADAETGDLLEEVPPNGDVWIFDSELALAFPDFRMRYDRSYAVWASRARRRRNFLSAVRKGERYPVLSEQEAREKIEGFFLEDDRFNGRHLRHAQVWVDNT</sequence>
<keyword evidence="1" id="KW-0812">Transmembrane</keyword>
<accession>A0A1F6CKE7</accession>
<name>A0A1F6CKE7_HANXR</name>
<proteinExistence type="predicted"/>
<evidence type="ECO:0000313" key="3">
    <source>
        <dbReference type="Proteomes" id="UP000178606"/>
    </source>
</evidence>
<protein>
    <recommendedName>
        <fullName evidence="4">Phosphoribulokinase/uridine kinase domain-containing protein</fullName>
    </recommendedName>
</protein>
<evidence type="ECO:0008006" key="4">
    <source>
        <dbReference type="Google" id="ProtNLM"/>
    </source>
</evidence>
<organism evidence="2 3">
    <name type="scientific">Handelsmanbacteria sp. (strain RIFCSPLOWO2_12_FULL_64_10)</name>
    <dbReference type="NCBI Taxonomy" id="1817868"/>
    <lineage>
        <taxon>Bacteria</taxon>
        <taxon>Candidatus Handelsmaniibacteriota</taxon>
    </lineage>
</organism>
<evidence type="ECO:0000256" key="1">
    <source>
        <dbReference type="SAM" id="Phobius"/>
    </source>
</evidence>
<keyword evidence="1" id="KW-1133">Transmembrane helix</keyword>
<dbReference type="Gene3D" id="3.40.50.300">
    <property type="entry name" value="P-loop containing nucleotide triphosphate hydrolases"/>
    <property type="match status" value="1"/>
</dbReference>
<dbReference type="AlphaFoldDB" id="A0A1F6CKE7"/>
<feature type="transmembrane region" description="Helical" evidence="1">
    <location>
        <begin position="20"/>
        <end position="39"/>
    </location>
</feature>
<gene>
    <name evidence="2" type="ORF">A3F84_29030</name>
</gene>
<comment type="caution">
    <text evidence="2">The sequence shown here is derived from an EMBL/GenBank/DDBJ whole genome shotgun (WGS) entry which is preliminary data.</text>
</comment>